<evidence type="ECO:0000313" key="1">
    <source>
        <dbReference type="EMBL" id="MFD2213350.1"/>
    </source>
</evidence>
<dbReference type="Proteomes" id="UP001597318">
    <property type="component" value="Unassembled WGS sequence"/>
</dbReference>
<reference evidence="2" key="1">
    <citation type="journal article" date="2019" name="Int. J. Syst. Evol. Microbiol.">
        <title>The Global Catalogue of Microorganisms (GCM) 10K type strain sequencing project: providing services to taxonomists for standard genome sequencing and annotation.</title>
        <authorList>
            <consortium name="The Broad Institute Genomics Platform"/>
            <consortium name="The Broad Institute Genome Sequencing Center for Infectious Disease"/>
            <person name="Wu L."/>
            <person name="Ma J."/>
        </authorList>
    </citation>
    <scope>NUCLEOTIDE SEQUENCE [LARGE SCALE GENOMIC DNA]</scope>
    <source>
        <strain evidence="2">CGMCC 1.15474</strain>
    </source>
</reference>
<evidence type="ECO:0008006" key="3">
    <source>
        <dbReference type="Google" id="ProtNLM"/>
    </source>
</evidence>
<gene>
    <name evidence="1" type="ORF">ACFSKK_06545</name>
</gene>
<dbReference type="EMBL" id="JBHUIK010000001">
    <property type="protein sequence ID" value="MFD2213350.1"/>
    <property type="molecule type" value="Genomic_DNA"/>
</dbReference>
<evidence type="ECO:0000313" key="2">
    <source>
        <dbReference type="Proteomes" id="UP001597318"/>
    </source>
</evidence>
<dbReference type="RefSeq" id="WP_247341053.1">
    <property type="nucleotide sequence ID" value="NZ_CP095550.1"/>
</dbReference>
<comment type="caution">
    <text evidence="1">The sequence shown here is derived from an EMBL/GenBank/DDBJ whole genome shotgun (WGS) entry which is preliminary data.</text>
</comment>
<protein>
    <recommendedName>
        <fullName evidence="3">Spore coat protein</fullName>
    </recommendedName>
</protein>
<accession>A0ABW5BV50</accession>
<organism evidence="1 2">
    <name type="scientific">Metabacillus endolithicus</name>
    <dbReference type="NCBI Taxonomy" id="1535204"/>
    <lineage>
        <taxon>Bacteria</taxon>
        <taxon>Bacillati</taxon>
        <taxon>Bacillota</taxon>
        <taxon>Bacilli</taxon>
        <taxon>Bacillales</taxon>
        <taxon>Bacillaceae</taxon>
        <taxon>Metabacillus</taxon>
    </lineage>
</organism>
<proteinExistence type="predicted"/>
<keyword evidence="2" id="KW-1185">Reference proteome</keyword>
<name>A0ABW5BV50_9BACI</name>
<sequence length="82" mass="9331">MDGKDNKCLKDLLTTIPPNYPVNMIYLNGVPVEVWAFSNIDYEKCLAYFINVDGQVVIFDAEKIDGISFGELVDDDDDFEDF</sequence>